<dbReference type="RefSeq" id="WP_379803780.1">
    <property type="nucleotide sequence ID" value="NZ_JBHUOL010000006.1"/>
</dbReference>
<dbReference type="EMBL" id="JBHUOL010000006">
    <property type="protein sequence ID" value="MFD2907518.1"/>
    <property type="molecule type" value="Genomic_DNA"/>
</dbReference>
<gene>
    <name evidence="1" type="ORF">ACFSX9_02100</name>
</gene>
<dbReference type="InterPro" id="IPR037219">
    <property type="entry name" value="Peptidase_M41-like"/>
</dbReference>
<reference evidence="2" key="1">
    <citation type="journal article" date="2019" name="Int. J. Syst. Evol. Microbiol.">
        <title>The Global Catalogue of Microorganisms (GCM) 10K type strain sequencing project: providing services to taxonomists for standard genome sequencing and annotation.</title>
        <authorList>
            <consortium name="The Broad Institute Genomics Platform"/>
            <consortium name="The Broad Institute Genome Sequencing Center for Infectious Disease"/>
            <person name="Wu L."/>
            <person name="Ma J."/>
        </authorList>
    </citation>
    <scope>NUCLEOTIDE SEQUENCE [LARGE SCALE GENOMIC DNA]</scope>
    <source>
        <strain evidence="2">KCTC 52644</strain>
    </source>
</reference>
<organism evidence="1 2">
    <name type="scientific">Flavobacterium ardleyense</name>
    <dbReference type="NCBI Taxonomy" id="2038737"/>
    <lineage>
        <taxon>Bacteria</taxon>
        <taxon>Pseudomonadati</taxon>
        <taxon>Bacteroidota</taxon>
        <taxon>Flavobacteriia</taxon>
        <taxon>Flavobacteriales</taxon>
        <taxon>Flavobacteriaceae</taxon>
        <taxon>Flavobacterium</taxon>
    </lineage>
</organism>
<accession>A0ABW5Z621</accession>
<keyword evidence="2" id="KW-1185">Reference proteome</keyword>
<comment type="caution">
    <text evidence="1">The sequence shown here is derived from an EMBL/GenBank/DDBJ whole genome shotgun (WGS) entry which is preliminary data.</text>
</comment>
<evidence type="ECO:0000313" key="2">
    <source>
        <dbReference type="Proteomes" id="UP001597549"/>
    </source>
</evidence>
<dbReference type="SUPFAM" id="SSF140990">
    <property type="entry name" value="FtsH protease domain-like"/>
    <property type="match status" value="1"/>
</dbReference>
<dbReference type="Gene3D" id="1.20.58.760">
    <property type="entry name" value="Peptidase M41"/>
    <property type="match status" value="1"/>
</dbReference>
<protein>
    <recommendedName>
        <fullName evidence="3">Peptidase family M41</fullName>
    </recommendedName>
</protein>
<proteinExistence type="predicted"/>
<sequence length="183" mass="20799">MISEKDKVRAKKICIHEAGHLITSKLFGFKTNGISILINQRIGHSGEATIILPVANITNNNELIGYLEKRIQILYAGVIAEFTDLNKNFDDSSALIDWKNGGGMVDYAKIRELTHVLRNIKYPKTSEENKQQLELDKLDKVNFANSVQIVFENIREIHRIGKLLSDKVLQYDITYNLTEGELL</sequence>
<evidence type="ECO:0008006" key="3">
    <source>
        <dbReference type="Google" id="ProtNLM"/>
    </source>
</evidence>
<name>A0ABW5Z621_9FLAO</name>
<dbReference type="Proteomes" id="UP001597549">
    <property type="component" value="Unassembled WGS sequence"/>
</dbReference>
<evidence type="ECO:0000313" key="1">
    <source>
        <dbReference type="EMBL" id="MFD2907518.1"/>
    </source>
</evidence>